<proteinExistence type="predicted"/>
<dbReference type="CDD" id="cd10032">
    <property type="entry name" value="UDG-F6_HDG"/>
    <property type="match status" value="1"/>
</dbReference>
<reference evidence="2" key="3">
    <citation type="submission" date="2021-02" db="EMBL/GenBank/DDBJ databases">
        <title>Infant gut strain persistence is associated with maternal origin, phylogeny, and functional potential including surface adhesion and iron acquisition.</title>
        <authorList>
            <person name="Lou Y.C."/>
        </authorList>
    </citation>
    <scope>NUCLEOTIDE SEQUENCE</scope>
    <source>
        <strain evidence="2">L2_039_000G1_dasL2_039_000G1_maxbin2.maxbin.077</strain>
    </source>
</reference>
<evidence type="ECO:0000313" key="5">
    <source>
        <dbReference type="EMBL" id="VUX19636.1"/>
    </source>
</evidence>
<protein>
    <submittedName>
        <fullName evidence="4">DNA-deoxyinosine glycosylase</fullName>
        <ecNumber evidence="2">3.2.2.15</ecNumber>
    </submittedName>
    <submittedName>
        <fullName evidence="5">Uracil DNA glycosylase superfamily protein</fullName>
    </submittedName>
</protein>
<dbReference type="Gene3D" id="3.40.470.10">
    <property type="entry name" value="Uracil-DNA glycosylase-like domain"/>
    <property type="match status" value="1"/>
</dbReference>
<keyword evidence="8" id="KW-1185">Reference proteome</keyword>
<dbReference type="EC" id="3.2.2.15" evidence="2"/>
<feature type="domain" description="Uracil-DNA glycosylase-like" evidence="1">
    <location>
        <begin position="4"/>
        <end position="153"/>
    </location>
</feature>
<dbReference type="GO" id="GO:0033958">
    <property type="term" value="F:DNA-deoxyinosine glycosylase activity"/>
    <property type="evidence" value="ECO:0007669"/>
    <property type="project" value="UniProtKB-EC"/>
</dbReference>
<evidence type="ECO:0000313" key="4">
    <source>
        <dbReference type="EMBL" id="RAW55954.1"/>
    </source>
</evidence>
<reference evidence="5 8" key="2">
    <citation type="submission" date="2019-07" db="EMBL/GenBank/DDBJ databases">
        <authorList>
            <person name="Hibberd C M."/>
            <person name="Gehrig L. J."/>
            <person name="Chang H.-W."/>
            <person name="Venkatesh S."/>
        </authorList>
    </citation>
    <scope>NUCLEOTIDE SEQUENCE [LARGE SCALE GENOMIC DNA]</scope>
    <source>
        <strain evidence="5">Faecalibacterium_prausnitzii_JG_BgPS064</strain>
    </source>
</reference>
<dbReference type="Pfam" id="PF03167">
    <property type="entry name" value="UDG"/>
    <property type="match status" value="1"/>
</dbReference>
<dbReference type="NCBIfam" id="TIGR04274">
    <property type="entry name" value="hypoxanDNAglyco"/>
    <property type="match status" value="1"/>
</dbReference>
<dbReference type="InterPro" id="IPR005122">
    <property type="entry name" value="Uracil-DNA_glycosylase-like"/>
</dbReference>
<evidence type="ECO:0000313" key="2">
    <source>
        <dbReference type="EMBL" id="MBS6623008.1"/>
    </source>
</evidence>
<dbReference type="OrthoDB" id="9799921at2"/>
<sequence length="165" mass="18043">MSFAPVYSENSRALILGTWPSPKSREMAFYYGHPQNRFWPMMAALTGEPVPAREDIEAKKGIILRHGLALWDTLESCTITGASDASIRDVVPNDIASLLAKAPIEAVFCNGATAYRIYTKYLLPVSGIPAVKLPSTSPANAACRPETLREVWGEALKDYITVSNL</sequence>
<dbReference type="Proteomes" id="UP000811365">
    <property type="component" value="Unassembled WGS sequence"/>
</dbReference>
<dbReference type="SMART" id="SM00987">
    <property type="entry name" value="UreE_C"/>
    <property type="match status" value="1"/>
</dbReference>
<dbReference type="SMART" id="SM00986">
    <property type="entry name" value="UDG"/>
    <property type="match status" value="1"/>
</dbReference>
<evidence type="ECO:0000313" key="7">
    <source>
        <dbReference type="Proteomes" id="UP000251144"/>
    </source>
</evidence>
<evidence type="ECO:0000313" key="6">
    <source>
        <dbReference type="Proteomes" id="UP000250997"/>
    </source>
</evidence>
<dbReference type="InterPro" id="IPR026353">
    <property type="entry name" value="Hypoxan-DNA_Glyclase"/>
</dbReference>
<dbReference type="RefSeq" id="WP_158396150.1">
    <property type="nucleotide sequence ID" value="NZ_CABHMY010000155.1"/>
</dbReference>
<evidence type="ECO:0000313" key="3">
    <source>
        <dbReference type="EMBL" id="RAW49727.1"/>
    </source>
</evidence>
<dbReference type="InterPro" id="IPR036895">
    <property type="entry name" value="Uracil-DNA_glycosylase-like_sf"/>
</dbReference>
<dbReference type="EMBL" id="PRLA01000005">
    <property type="protein sequence ID" value="RAW49727.1"/>
    <property type="molecule type" value="Genomic_DNA"/>
</dbReference>
<organism evidence="4 7">
    <name type="scientific">Faecalibacterium prausnitzii</name>
    <dbReference type="NCBI Taxonomy" id="853"/>
    <lineage>
        <taxon>Bacteria</taxon>
        <taxon>Bacillati</taxon>
        <taxon>Bacillota</taxon>
        <taxon>Clostridia</taxon>
        <taxon>Eubacteriales</taxon>
        <taxon>Oscillospiraceae</taxon>
        <taxon>Faecalibacterium</taxon>
    </lineage>
</organism>
<dbReference type="Proteomes" id="UP000406184">
    <property type="component" value="Unassembled WGS sequence"/>
</dbReference>
<gene>
    <name evidence="4" type="ORF">C4N26_02915</name>
    <name evidence="3" type="ORF">C4N27_08125</name>
    <name evidence="5" type="ORF">FPPS064S07_01526</name>
    <name evidence="2" type="ORF">KH315_12735</name>
</gene>
<keyword evidence="2" id="KW-0378">Hydrolase</keyword>
<evidence type="ECO:0000313" key="8">
    <source>
        <dbReference type="Proteomes" id="UP000406184"/>
    </source>
</evidence>
<dbReference type="SUPFAM" id="SSF52141">
    <property type="entry name" value="Uracil-DNA glycosylase-like"/>
    <property type="match status" value="1"/>
</dbReference>
<keyword evidence="2" id="KW-0326">Glycosidase</keyword>
<dbReference type="Proteomes" id="UP000250997">
    <property type="component" value="Unassembled WGS sequence"/>
</dbReference>
<name>A0A329TIW2_9FIRM</name>
<dbReference type="EMBL" id="CABHMY010000155">
    <property type="protein sequence ID" value="VUX19636.1"/>
    <property type="molecule type" value="Genomic_DNA"/>
</dbReference>
<dbReference type="Proteomes" id="UP000251144">
    <property type="component" value="Unassembled WGS sequence"/>
</dbReference>
<dbReference type="AlphaFoldDB" id="A0A329TIW2"/>
<reference evidence="6 7" key="1">
    <citation type="submission" date="2018-02" db="EMBL/GenBank/DDBJ databases">
        <title>Complete genome sequencing of Faecalibacterium prausnitzii strains isolated from the human gut.</title>
        <authorList>
            <person name="Fitzgerald B.C."/>
            <person name="Shkoporov A.N."/>
            <person name="Ross P.R."/>
            <person name="Hill C."/>
        </authorList>
    </citation>
    <scope>NUCLEOTIDE SEQUENCE [LARGE SCALE GENOMIC DNA]</scope>
    <source>
        <strain evidence="3 6">APC942/18-1</strain>
        <strain evidence="4 7">APC942/32-1</strain>
    </source>
</reference>
<evidence type="ECO:0000259" key="1">
    <source>
        <dbReference type="SMART" id="SM00986"/>
    </source>
</evidence>
<dbReference type="EMBL" id="JAGZYH010000062">
    <property type="protein sequence ID" value="MBS6623008.1"/>
    <property type="molecule type" value="Genomic_DNA"/>
</dbReference>
<accession>A0A329TIW2</accession>
<dbReference type="EMBL" id="PRLB01000001">
    <property type="protein sequence ID" value="RAW55954.1"/>
    <property type="molecule type" value="Genomic_DNA"/>
</dbReference>